<evidence type="ECO:0000313" key="3">
    <source>
        <dbReference type="Proteomes" id="UP000504633"/>
    </source>
</evidence>
<protein>
    <submittedName>
        <fullName evidence="4">Uncharacterized protein LOC111602292</fullName>
    </submittedName>
</protein>
<name>A0A6J1M2F8_DROHY</name>
<dbReference type="OrthoDB" id="7882700at2759"/>
<dbReference type="InterPro" id="IPR032145">
    <property type="entry name" value="DUF4818"/>
</dbReference>
<dbReference type="KEGG" id="dhe:111602292"/>
<dbReference type="Pfam" id="PF16089">
    <property type="entry name" value="DUF4818"/>
    <property type="match status" value="1"/>
</dbReference>
<dbReference type="RefSeq" id="XP_023175061.1">
    <property type="nucleotide sequence ID" value="XM_023319293.2"/>
</dbReference>
<dbReference type="GeneID" id="111602292"/>
<accession>A0A6J1M2F8</accession>
<dbReference type="AlphaFoldDB" id="A0A6J1M2F8"/>
<dbReference type="Proteomes" id="UP000504633">
    <property type="component" value="Unplaced"/>
</dbReference>
<reference evidence="4" key="1">
    <citation type="submission" date="2025-08" db="UniProtKB">
        <authorList>
            <consortium name="RefSeq"/>
        </authorList>
    </citation>
    <scope>IDENTIFICATION</scope>
    <source>
        <strain evidence="4">15085-1641.00</strain>
        <tissue evidence="4">Whole body</tissue>
    </source>
</reference>
<evidence type="ECO:0000256" key="2">
    <source>
        <dbReference type="SAM" id="SignalP"/>
    </source>
</evidence>
<keyword evidence="1" id="KW-0812">Transmembrane</keyword>
<evidence type="ECO:0000256" key="1">
    <source>
        <dbReference type="SAM" id="Phobius"/>
    </source>
</evidence>
<organism evidence="3 4">
    <name type="scientific">Drosophila hydei</name>
    <name type="common">Fruit fly</name>
    <dbReference type="NCBI Taxonomy" id="7224"/>
    <lineage>
        <taxon>Eukaryota</taxon>
        <taxon>Metazoa</taxon>
        <taxon>Ecdysozoa</taxon>
        <taxon>Arthropoda</taxon>
        <taxon>Hexapoda</taxon>
        <taxon>Insecta</taxon>
        <taxon>Pterygota</taxon>
        <taxon>Neoptera</taxon>
        <taxon>Endopterygota</taxon>
        <taxon>Diptera</taxon>
        <taxon>Brachycera</taxon>
        <taxon>Muscomorpha</taxon>
        <taxon>Ephydroidea</taxon>
        <taxon>Drosophilidae</taxon>
        <taxon>Drosophila</taxon>
    </lineage>
</organism>
<sequence length="142" mass="15918">MAATRSVLLAGLVHLLIELLHLTPQLGLKTPGPVTPTIIVSLALMHIIYNTRIIPQRLNDWPPALKCIFESVTVILIFELSMLFWESIEHTIYLVVKGSLLTTKVISKETYHKQEYVIVGAFTLPLSLAIFAAVAQSYNMYQ</sequence>
<feature type="transmembrane region" description="Helical" evidence="1">
    <location>
        <begin position="38"/>
        <end position="55"/>
    </location>
</feature>
<keyword evidence="3" id="KW-1185">Reference proteome</keyword>
<keyword evidence="1" id="KW-0472">Membrane</keyword>
<keyword evidence="1" id="KW-1133">Transmembrane helix</keyword>
<feature type="chain" id="PRO_5027087972" evidence="2">
    <location>
        <begin position="23"/>
        <end position="142"/>
    </location>
</feature>
<dbReference type="OMA" id="YEEFWIG"/>
<proteinExistence type="predicted"/>
<feature type="signal peptide" evidence="2">
    <location>
        <begin position="1"/>
        <end position="22"/>
    </location>
</feature>
<gene>
    <name evidence="4" type="primary">LOC111602292</name>
</gene>
<evidence type="ECO:0000313" key="4">
    <source>
        <dbReference type="RefSeq" id="XP_023175061.1"/>
    </source>
</evidence>
<keyword evidence="2" id="KW-0732">Signal</keyword>
<feature type="transmembrane region" description="Helical" evidence="1">
    <location>
        <begin position="116"/>
        <end position="135"/>
    </location>
</feature>